<evidence type="ECO:0000313" key="1">
    <source>
        <dbReference type="EMBL" id="SMC10139.1"/>
    </source>
</evidence>
<dbReference type="AlphaFoldDB" id="A0A1W1WVD4"/>
<name>A0A1W1WVD4_9BACT</name>
<dbReference type="RefSeq" id="WP_084276514.1">
    <property type="nucleotide sequence ID" value="NZ_AP026671.1"/>
</dbReference>
<accession>A0A1W1WVD4</accession>
<reference evidence="2" key="1">
    <citation type="submission" date="2017-04" db="EMBL/GenBank/DDBJ databases">
        <authorList>
            <person name="Varghese N."/>
            <person name="Submissions S."/>
        </authorList>
    </citation>
    <scope>NUCLEOTIDE SEQUENCE [LARGE SCALE GENOMIC DNA]</scope>
    <source>
        <strain evidence="2">DSM 16512</strain>
    </source>
</reference>
<protein>
    <submittedName>
        <fullName evidence="1">Uncharacterized conserved protein</fullName>
    </submittedName>
</protein>
<proteinExistence type="predicted"/>
<dbReference type="SUPFAM" id="SSF64307">
    <property type="entry name" value="SirA-like"/>
    <property type="match status" value="1"/>
</dbReference>
<gene>
    <name evidence="1" type="ORF">SAMN05660197_1978</name>
</gene>
<dbReference type="InterPro" id="IPR036868">
    <property type="entry name" value="TusA-like_sf"/>
</dbReference>
<sequence>MREIVVDTRDFEPPAPMQMILSELQSMFEGESFIHQIHRIEPVNLFNRLKPMGIEYLVKKQDSIYHIYYFYPSDREKVLEQIDV</sequence>
<evidence type="ECO:0000313" key="2">
    <source>
        <dbReference type="Proteomes" id="UP000192602"/>
    </source>
</evidence>
<dbReference type="Proteomes" id="UP000192602">
    <property type="component" value="Unassembled WGS sequence"/>
</dbReference>
<organism evidence="1 2">
    <name type="scientific">Nitratiruptor tergarcus DSM 16512</name>
    <dbReference type="NCBI Taxonomy" id="1069081"/>
    <lineage>
        <taxon>Bacteria</taxon>
        <taxon>Pseudomonadati</taxon>
        <taxon>Campylobacterota</taxon>
        <taxon>Epsilonproteobacteria</taxon>
        <taxon>Nautiliales</taxon>
        <taxon>Nitratiruptoraceae</taxon>
        <taxon>Nitratiruptor</taxon>
    </lineage>
</organism>
<dbReference type="STRING" id="1069081.SAMN05660197_1978"/>
<dbReference type="OrthoDB" id="5335006at2"/>
<keyword evidence="2" id="KW-1185">Reference proteome</keyword>
<dbReference type="EMBL" id="FWWZ01000001">
    <property type="protein sequence ID" value="SMC10139.1"/>
    <property type="molecule type" value="Genomic_DNA"/>
</dbReference>